<proteinExistence type="predicted"/>
<evidence type="ECO:0000313" key="3">
    <source>
        <dbReference type="Proteomes" id="UP000646244"/>
    </source>
</evidence>
<reference evidence="2" key="2">
    <citation type="submission" date="2020-09" db="EMBL/GenBank/DDBJ databases">
        <authorList>
            <person name="Sun Q."/>
            <person name="Ohkuma M."/>
        </authorList>
    </citation>
    <scope>NUCLEOTIDE SEQUENCE</scope>
    <source>
        <strain evidence="2">JCM 4633</strain>
    </source>
</reference>
<gene>
    <name evidence="2" type="ORF">GCM10010507_46810</name>
</gene>
<feature type="compositionally biased region" description="Low complexity" evidence="1">
    <location>
        <begin position="24"/>
        <end position="40"/>
    </location>
</feature>
<dbReference type="Proteomes" id="UP000646244">
    <property type="component" value="Unassembled WGS sequence"/>
</dbReference>
<name>A0A918TVV2_STRCJ</name>
<evidence type="ECO:0000313" key="2">
    <source>
        <dbReference type="EMBL" id="GHC64041.1"/>
    </source>
</evidence>
<dbReference type="AlphaFoldDB" id="A0A918TVV2"/>
<evidence type="ECO:0000256" key="1">
    <source>
        <dbReference type="SAM" id="MobiDB-lite"/>
    </source>
</evidence>
<feature type="region of interest" description="Disordered" evidence="1">
    <location>
        <begin position="24"/>
        <end position="52"/>
    </location>
</feature>
<comment type="caution">
    <text evidence="2">The sequence shown here is derived from an EMBL/GenBank/DDBJ whole genome shotgun (WGS) entry which is preliminary data.</text>
</comment>
<sequence>MATTIDYFDTDPFRIGSVTGSAPAAFAPARAPGGPERGPAPGRGGGHFPARVRRVSMEVIRRRRQGASRRHIQEPRQ</sequence>
<dbReference type="EMBL" id="BMVB01000018">
    <property type="protein sequence ID" value="GHC64041.1"/>
    <property type="molecule type" value="Genomic_DNA"/>
</dbReference>
<protein>
    <submittedName>
        <fullName evidence="2">Uncharacterized protein</fullName>
    </submittedName>
</protein>
<reference evidence="2" key="1">
    <citation type="journal article" date="2014" name="Int. J. Syst. Evol. Microbiol.">
        <title>Complete genome sequence of Corynebacterium casei LMG S-19264T (=DSM 44701T), isolated from a smear-ripened cheese.</title>
        <authorList>
            <consortium name="US DOE Joint Genome Institute (JGI-PGF)"/>
            <person name="Walter F."/>
            <person name="Albersmeier A."/>
            <person name="Kalinowski J."/>
            <person name="Ruckert C."/>
        </authorList>
    </citation>
    <scope>NUCLEOTIDE SEQUENCE</scope>
    <source>
        <strain evidence="2">JCM 4633</strain>
    </source>
</reference>
<accession>A0A918TVV2</accession>
<organism evidence="2 3">
    <name type="scientific">Streptomyces cinnamoneus</name>
    <name type="common">Streptoverticillium cinnamoneum</name>
    <dbReference type="NCBI Taxonomy" id="53446"/>
    <lineage>
        <taxon>Bacteria</taxon>
        <taxon>Bacillati</taxon>
        <taxon>Actinomycetota</taxon>
        <taxon>Actinomycetes</taxon>
        <taxon>Kitasatosporales</taxon>
        <taxon>Streptomycetaceae</taxon>
        <taxon>Streptomyces</taxon>
        <taxon>Streptomyces cinnamoneus group</taxon>
    </lineage>
</organism>